<reference evidence="1" key="1">
    <citation type="submission" date="2020-05" db="EMBL/GenBank/DDBJ databases">
        <authorList>
            <person name="Rincon C."/>
            <person name="Sanders R I."/>
            <person name="Robbins C."/>
            <person name="Chaturvedi A."/>
        </authorList>
    </citation>
    <scope>NUCLEOTIDE SEQUENCE</scope>
    <source>
        <strain evidence="1">CHB12</strain>
    </source>
</reference>
<evidence type="ECO:0000313" key="2">
    <source>
        <dbReference type="Proteomes" id="UP000684084"/>
    </source>
</evidence>
<name>A0A915ZXX0_9GLOM</name>
<gene>
    <name evidence="1" type="ORF">CHRIB12_LOCUS23385</name>
</gene>
<protein>
    <submittedName>
        <fullName evidence="1">Uncharacterized protein</fullName>
    </submittedName>
</protein>
<sequence length="98" mass="11349">MGILKDRGFPDYSWTGLFLGKQEKGTFGVFKLRILDIDRKVWNGRNNWVSGNLILEKGLEPVRPTSETWNFGKWFSFWEYGNSDNVSQQNVAKLCSEV</sequence>
<accession>A0A915ZXX0</accession>
<organism evidence="1 2">
    <name type="scientific">Rhizophagus irregularis</name>
    <dbReference type="NCBI Taxonomy" id="588596"/>
    <lineage>
        <taxon>Eukaryota</taxon>
        <taxon>Fungi</taxon>
        <taxon>Fungi incertae sedis</taxon>
        <taxon>Mucoromycota</taxon>
        <taxon>Glomeromycotina</taxon>
        <taxon>Glomeromycetes</taxon>
        <taxon>Glomerales</taxon>
        <taxon>Glomeraceae</taxon>
        <taxon>Rhizophagus</taxon>
    </lineage>
</organism>
<comment type="caution">
    <text evidence="1">The sequence shown here is derived from an EMBL/GenBank/DDBJ whole genome shotgun (WGS) entry which is preliminary data.</text>
</comment>
<dbReference type="Proteomes" id="UP000684084">
    <property type="component" value="Unassembled WGS sequence"/>
</dbReference>
<evidence type="ECO:0000313" key="1">
    <source>
        <dbReference type="EMBL" id="CAB5394541.1"/>
    </source>
</evidence>
<proteinExistence type="predicted"/>
<dbReference type="AlphaFoldDB" id="A0A915ZXX0"/>
<dbReference type="EMBL" id="CAGKOT010000089">
    <property type="protein sequence ID" value="CAB5394541.1"/>
    <property type="molecule type" value="Genomic_DNA"/>
</dbReference>